<gene>
    <name evidence="2" type="ORF">COCNU_02G010110</name>
</gene>
<evidence type="ECO:0000313" key="2">
    <source>
        <dbReference type="EMBL" id="KAG1331043.1"/>
    </source>
</evidence>
<dbReference type="EMBL" id="CM017873">
    <property type="protein sequence ID" value="KAG1331043.1"/>
    <property type="molecule type" value="Genomic_DNA"/>
</dbReference>
<keyword evidence="3" id="KW-1185">Reference proteome</keyword>
<reference evidence="2" key="2">
    <citation type="submission" date="2019-07" db="EMBL/GenBank/DDBJ databases">
        <authorList>
            <person name="Yang Y."/>
            <person name="Bocs S."/>
            <person name="Baudouin L."/>
        </authorList>
    </citation>
    <scope>NUCLEOTIDE SEQUENCE</scope>
    <source>
        <tissue evidence="2">Spear leaf of Hainan Tall coconut</tissue>
    </source>
</reference>
<organism evidence="2 3">
    <name type="scientific">Cocos nucifera</name>
    <name type="common">Coconut palm</name>
    <dbReference type="NCBI Taxonomy" id="13894"/>
    <lineage>
        <taxon>Eukaryota</taxon>
        <taxon>Viridiplantae</taxon>
        <taxon>Streptophyta</taxon>
        <taxon>Embryophyta</taxon>
        <taxon>Tracheophyta</taxon>
        <taxon>Spermatophyta</taxon>
        <taxon>Magnoliopsida</taxon>
        <taxon>Liliopsida</taxon>
        <taxon>Arecaceae</taxon>
        <taxon>Arecoideae</taxon>
        <taxon>Cocoseae</taxon>
        <taxon>Attaleinae</taxon>
        <taxon>Cocos</taxon>
    </lineage>
</organism>
<protein>
    <submittedName>
        <fullName evidence="2">Uncharacterized protein</fullName>
    </submittedName>
</protein>
<comment type="caution">
    <text evidence="2">The sequence shown here is derived from an EMBL/GenBank/DDBJ whole genome shotgun (WGS) entry which is preliminary data.</text>
</comment>
<proteinExistence type="predicted"/>
<feature type="region of interest" description="Disordered" evidence="1">
    <location>
        <begin position="1"/>
        <end position="32"/>
    </location>
</feature>
<evidence type="ECO:0000256" key="1">
    <source>
        <dbReference type="SAM" id="MobiDB-lite"/>
    </source>
</evidence>
<feature type="region of interest" description="Disordered" evidence="1">
    <location>
        <begin position="91"/>
        <end position="127"/>
    </location>
</feature>
<evidence type="ECO:0000313" key="3">
    <source>
        <dbReference type="Proteomes" id="UP000797356"/>
    </source>
</evidence>
<feature type="region of interest" description="Disordered" evidence="1">
    <location>
        <begin position="181"/>
        <end position="249"/>
    </location>
</feature>
<accession>A0A8K0HZB7</accession>
<dbReference type="AlphaFoldDB" id="A0A8K0HZB7"/>
<feature type="compositionally biased region" description="Basic residues" evidence="1">
    <location>
        <begin position="100"/>
        <end position="109"/>
    </location>
</feature>
<reference evidence="2" key="1">
    <citation type="journal article" date="2017" name="Gigascience">
        <title>The genome draft of coconut (Cocos nucifera).</title>
        <authorList>
            <person name="Xiao Y."/>
            <person name="Xu P."/>
            <person name="Fan H."/>
            <person name="Baudouin L."/>
            <person name="Xia W."/>
            <person name="Bocs S."/>
            <person name="Xu J."/>
            <person name="Li Q."/>
            <person name="Guo A."/>
            <person name="Zhou L."/>
            <person name="Li J."/>
            <person name="Wu Y."/>
            <person name="Ma Z."/>
            <person name="Armero A."/>
            <person name="Issali A.E."/>
            <person name="Liu N."/>
            <person name="Peng M."/>
            <person name="Yang Y."/>
        </authorList>
    </citation>
    <scope>NUCLEOTIDE SEQUENCE</scope>
    <source>
        <tissue evidence="2">Spear leaf of Hainan Tall coconut</tissue>
    </source>
</reference>
<sequence>MKDSVAKGKLSKNKQESIYLNSKSVSASEITSSGKIEAAKDLTEKRMVTRMDKTRIILSKKNSKVCISGSNREDASGRKILCKSKKSRKALCNLKETPKSRKHQTKKSRSSGNLGSSVEKKGTILSKKKRKASVSGLDLLTATKNCFVATDSEKARGTKWKRRKLLHVMDEIPRISKCQPLLSVHSKQSPATPSGKLGEKSSKKRKKVSVLGSAKQSDGHNSSAATNSVNSVGGSSTRMRKLCQCERDC</sequence>
<name>A0A8K0HZB7_COCNU</name>
<dbReference type="OrthoDB" id="1937463at2759"/>
<dbReference type="Proteomes" id="UP000797356">
    <property type="component" value="Chromosome 2"/>
</dbReference>
<feature type="compositionally biased region" description="Low complexity" evidence="1">
    <location>
        <begin position="221"/>
        <end position="232"/>
    </location>
</feature>
<feature type="compositionally biased region" description="Polar residues" evidence="1">
    <location>
        <begin position="16"/>
        <end position="32"/>
    </location>
</feature>